<dbReference type="SMART" id="SM00387">
    <property type="entry name" value="HATPase_c"/>
    <property type="match status" value="1"/>
</dbReference>
<dbReference type="PROSITE" id="PS50885">
    <property type="entry name" value="HAMP"/>
    <property type="match status" value="1"/>
</dbReference>
<feature type="coiled-coil region" evidence="8">
    <location>
        <begin position="480"/>
        <end position="511"/>
    </location>
</feature>
<dbReference type="SUPFAM" id="SSF47384">
    <property type="entry name" value="Homodimeric domain of signal transducing histidine kinase"/>
    <property type="match status" value="1"/>
</dbReference>
<dbReference type="SUPFAM" id="SSF55874">
    <property type="entry name" value="ATPase domain of HSP90 chaperone/DNA topoisomerase II/histidine kinase"/>
    <property type="match status" value="1"/>
</dbReference>
<dbReference type="CDD" id="cd00082">
    <property type="entry name" value="HisKA"/>
    <property type="match status" value="1"/>
</dbReference>
<dbReference type="Gene3D" id="3.30.565.10">
    <property type="entry name" value="Histidine kinase-like ATPase, C-terminal domain"/>
    <property type="match status" value="1"/>
</dbReference>
<evidence type="ECO:0000259" key="11">
    <source>
        <dbReference type="PROSITE" id="PS50113"/>
    </source>
</evidence>
<dbReference type="SMART" id="SM00388">
    <property type="entry name" value="HisKA"/>
    <property type="match status" value="1"/>
</dbReference>
<dbReference type="GO" id="GO:0000156">
    <property type="term" value="F:phosphorelay response regulator activity"/>
    <property type="evidence" value="ECO:0007669"/>
    <property type="project" value="TreeGrafter"/>
</dbReference>
<dbReference type="PANTHER" id="PTHR42878">
    <property type="entry name" value="TWO-COMPONENT HISTIDINE KINASE"/>
    <property type="match status" value="1"/>
</dbReference>
<evidence type="ECO:0000313" key="13">
    <source>
        <dbReference type="EMBL" id="KIE43074.1"/>
    </source>
</evidence>
<dbReference type="InterPro" id="IPR000014">
    <property type="entry name" value="PAS"/>
</dbReference>
<comment type="subcellular location">
    <subcellularLocation>
        <location evidence="2">Membrane</location>
    </subcellularLocation>
</comment>
<accession>A0A0C1TQN1</accession>
<evidence type="ECO:0000256" key="8">
    <source>
        <dbReference type="SAM" id="Coils"/>
    </source>
</evidence>
<evidence type="ECO:0000313" key="14">
    <source>
        <dbReference type="Proteomes" id="UP000031433"/>
    </source>
</evidence>
<dbReference type="GO" id="GO:0007234">
    <property type="term" value="P:osmosensory signaling via phosphorelay pathway"/>
    <property type="evidence" value="ECO:0007669"/>
    <property type="project" value="TreeGrafter"/>
</dbReference>
<dbReference type="InterPro" id="IPR003661">
    <property type="entry name" value="HisK_dim/P_dom"/>
</dbReference>
<dbReference type="CDD" id="cd06225">
    <property type="entry name" value="HAMP"/>
    <property type="match status" value="1"/>
</dbReference>
<dbReference type="Gene3D" id="6.10.340.10">
    <property type="match status" value="1"/>
</dbReference>
<dbReference type="InterPro" id="IPR036890">
    <property type="entry name" value="HATPase_C_sf"/>
</dbReference>
<dbReference type="PRINTS" id="PR00344">
    <property type="entry name" value="BCTRLSENSOR"/>
</dbReference>
<dbReference type="CDD" id="cd00130">
    <property type="entry name" value="PAS"/>
    <property type="match status" value="1"/>
</dbReference>
<evidence type="ECO:0000256" key="7">
    <source>
        <dbReference type="ARBA" id="ARBA00023136"/>
    </source>
</evidence>
<dbReference type="PANTHER" id="PTHR42878:SF15">
    <property type="entry name" value="BACTERIOPHYTOCHROME"/>
    <property type="match status" value="1"/>
</dbReference>
<dbReference type="Gene3D" id="3.30.450.20">
    <property type="entry name" value="PAS domain"/>
    <property type="match status" value="2"/>
</dbReference>
<dbReference type="SUPFAM" id="SSF55785">
    <property type="entry name" value="PYP-like sensor domain (PAS domain)"/>
    <property type="match status" value="1"/>
</dbReference>
<dbReference type="Pfam" id="PF02518">
    <property type="entry name" value="HATPase_c"/>
    <property type="match status" value="1"/>
</dbReference>
<dbReference type="Pfam" id="PF13426">
    <property type="entry name" value="PAS_9"/>
    <property type="match status" value="1"/>
</dbReference>
<dbReference type="EC" id="2.7.13.3" evidence="3"/>
<dbReference type="SUPFAM" id="SSF158472">
    <property type="entry name" value="HAMP domain-like"/>
    <property type="match status" value="1"/>
</dbReference>
<evidence type="ECO:0000256" key="3">
    <source>
        <dbReference type="ARBA" id="ARBA00012438"/>
    </source>
</evidence>
<comment type="caution">
    <text evidence="13">The sequence shown here is derived from an EMBL/GenBank/DDBJ whole genome shotgun (WGS) entry which is preliminary data.</text>
</comment>
<dbReference type="InterPro" id="IPR004358">
    <property type="entry name" value="Sig_transdc_His_kin-like_C"/>
</dbReference>
<gene>
    <name evidence="13" type="ORF">SE37_10735</name>
</gene>
<dbReference type="InterPro" id="IPR005467">
    <property type="entry name" value="His_kinase_dom"/>
</dbReference>
<dbReference type="Gene3D" id="1.10.287.130">
    <property type="match status" value="1"/>
</dbReference>
<dbReference type="InterPro" id="IPR035965">
    <property type="entry name" value="PAS-like_dom_sf"/>
</dbReference>
<dbReference type="Pfam" id="PF00512">
    <property type="entry name" value="HisKA"/>
    <property type="match status" value="1"/>
</dbReference>
<keyword evidence="6 13" id="KW-0418">Kinase</keyword>
<name>A0A0C1TQN1_9BACT</name>
<keyword evidence="5" id="KW-0808">Transferase</keyword>
<dbReference type="PROSITE" id="PS50109">
    <property type="entry name" value="HIS_KIN"/>
    <property type="match status" value="1"/>
</dbReference>
<keyword evidence="4" id="KW-0597">Phosphoprotein</keyword>
<dbReference type="CDD" id="cd18774">
    <property type="entry name" value="PDC2_HK_sensor"/>
    <property type="match status" value="1"/>
</dbReference>
<evidence type="ECO:0000256" key="1">
    <source>
        <dbReference type="ARBA" id="ARBA00000085"/>
    </source>
</evidence>
<dbReference type="InterPro" id="IPR003660">
    <property type="entry name" value="HAMP_dom"/>
</dbReference>
<evidence type="ECO:0000256" key="5">
    <source>
        <dbReference type="ARBA" id="ARBA00022679"/>
    </source>
</evidence>
<dbReference type="RefSeq" id="WP_039646214.1">
    <property type="nucleotide sequence ID" value="NZ_JXBL01000001.1"/>
</dbReference>
<reference evidence="13 14" key="1">
    <citation type="submission" date="2015-01" db="EMBL/GenBank/DDBJ databases">
        <title>Genome sequence of the anaerobic bacterium Geobacter soli GSS01, a dissimilatory Fe(III) reducer from soil.</title>
        <authorList>
            <person name="Yang G."/>
            <person name="Zhou S."/>
        </authorList>
    </citation>
    <scope>NUCLEOTIDE SEQUENCE [LARGE SCALE GENOMIC DNA]</scope>
    <source>
        <strain evidence="13 14">GSS01</strain>
    </source>
</reference>
<evidence type="ECO:0000256" key="2">
    <source>
        <dbReference type="ARBA" id="ARBA00004370"/>
    </source>
</evidence>
<feature type="domain" description="PAC" evidence="11">
    <location>
        <begin position="437"/>
        <end position="489"/>
    </location>
</feature>
<dbReference type="SMART" id="SM00086">
    <property type="entry name" value="PAC"/>
    <property type="match status" value="1"/>
</dbReference>
<dbReference type="PROSITE" id="PS50113">
    <property type="entry name" value="PAC"/>
    <property type="match status" value="1"/>
</dbReference>
<dbReference type="PROSITE" id="PS50112">
    <property type="entry name" value="PAS"/>
    <property type="match status" value="1"/>
</dbReference>
<evidence type="ECO:0000256" key="4">
    <source>
        <dbReference type="ARBA" id="ARBA00022553"/>
    </source>
</evidence>
<organism evidence="13 14">
    <name type="scientific">Geobacter soli</name>
    <dbReference type="NCBI Taxonomy" id="1510391"/>
    <lineage>
        <taxon>Bacteria</taxon>
        <taxon>Pseudomonadati</taxon>
        <taxon>Thermodesulfobacteriota</taxon>
        <taxon>Desulfuromonadia</taxon>
        <taxon>Geobacterales</taxon>
        <taxon>Geobacteraceae</taxon>
        <taxon>Geobacter</taxon>
    </lineage>
</organism>
<keyword evidence="14" id="KW-1185">Reference proteome</keyword>
<feature type="domain" description="Histidine kinase" evidence="9">
    <location>
        <begin position="518"/>
        <end position="729"/>
    </location>
</feature>
<evidence type="ECO:0000259" key="10">
    <source>
        <dbReference type="PROSITE" id="PS50112"/>
    </source>
</evidence>
<dbReference type="FunFam" id="1.10.287.130:FF:000140">
    <property type="entry name" value="Sensor histidine kinase, PAS and GAF domain-containing"/>
    <property type="match status" value="1"/>
</dbReference>
<evidence type="ECO:0000259" key="9">
    <source>
        <dbReference type="PROSITE" id="PS50109"/>
    </source>
</evidence>
<evidence type="ECO:0000259" key="12">
    <source>
        <dbReference type="PROSITE" id="PS50885"/>
    </source>
</evidence>
<protein>
    <recommendedName>
        <fullName evidence="3">histidine kinase</fullName>
        <ecNumber evidence="3">2.7.13.3</ecNumber>
    </recommendedName>
</protein>
<dbReference type="FunFam" id="3.30.565.10:FF:000006">
    <property type="entry name" value="Sensor histidine kinase WalK"/>
    <property type="match status" value="1"/>
</dbReference>
<dbReference type="GO" id="GO:0030295">
    <property type="term" value="F:protein kinase activator activity"/>
    <property type="evidence" value="ECO:0007669"/>
    <property type="project" value="TreeGrafter"/>
</dbReference>
<feature type="domain" description="HAMP" evidence="12">
    <location>
        <begin position="305"/>
        <end position="358"/>
    </location>
</feature>
<keyword evidence="7" id="KW-0472">Membrane</keyword>
<dbReference type="SMART" id="SM00304">
    <property type="entry name" value="HAMP"/>
    <property type="match status" value="1"/>
</dbReference>
<comment type="catalytic activity">
    <reaction evidence="1">
        <text>ATP + protein L-histidine = ADP + protein N-phospho-L-histidine.</text>
        <dbReference type="EC" id="2.7.13.3"/>
    </reaction>
</comment>
<dbReference type="InterPro" id="IPR036097">
    <property type="entry name" value="HisK_dim/P_sf"/>
</dbReference>
<sequence length="729" mass="80885">MKLRTKLIILVSILVIILMVVTSRITLGYLERHLHDSIAAQQTATVVHVATDIDSTLRSMLELLTASARVVPPAALADPSGAKAFLESRTGLRTLFNNHLFVVDAAGNLLAEVTNQEVRRVENYSDHAFFNKARATRKPLISELTTCCTGTANLREIVFISPILGENGSFKGALLGGIDLSEENALSRFGRITVGNKGFIRIIDRNHMVLIHAEREHTLIKAVPEVARLADAAREGYVGTRETKGRYGDILLTSVTKLGSKDWVVAASYPLTVAYEPVKVVRRLFIISTVAAILGVLVVVSLSMQYLTRPILALERHINELSGKKGKERLVPVSNEDELSRLTETFNTMLAEIDRQTESLRESEDRFRGAFEQAAVGMAIIDREGLLIRTNRRFCDITGRHDDDLAGLDCLALVHTEDRNAAREIMTTMAATEGEPLTREFRFTHGTGRTVWANTAFSPVRGRSGTDDSFIMVVEDVTERKRAEEEILRLNSDLEQRVADRTAALENANRELEAFSYTVSHDLKAPARHISGIVDMVLEDWGGCMEPAHRELMERVAAAAGRMQSMIDGLLELSRVSSDELRRQEVRPADLAREICIELAAAEPARQVDWSVKDVPPANADPELLMTVLENLLGNAWKYTSRNERAEVEFGCEYCSGKDMYYVKDNGAGFDIREAQRLFAPFQRFHPASEFEGNGIGLATVARIIHRHGGTIRAESAPGRGATFYFSLD</sequence>
<dbReference type="SMART" id="SM00091">
    <property type="entry name" value="PAS"/>
    <property type="match status" value="1"/>
</dbReference>
<feature type="domain" description="PAS" evidence="10">
    <location>
        <begin position="363"/>
        <end position="433"/>
    </location>
</feature>
<dbReference type="InterPro" id="IPR001610">
    <property type="entry name" value="PAC"/>
</dbReference>
<dbReference type="InterPro" id="IPR050351">
    <property type="entry name" value="BphY/WalK/GraS-like"/>
</dbReference>
<keyword evidence="8" id="KW-0175">Coiled coil</keyword>
<dbReference type="Pfam" id="PF00672">
    <property type="entry name" value="HAMP"/>
    <property type="match status" value="1"/>
</dbReference>
<dbReference type="NCBIfam" id="TIGR00229">
    <property type="entry name" value="sensory_box"/>
    <property type="match status" value="1"/>
</dbReference>
<dbReference type="InterPro" id="IPR003594">
    <property type="entry name" value="HATPase_dom"/>
</dbReference>
<dbReference type="InterPro" id="IPR000700">
    <property type="entry name" value="PAS-assoc_C"/>
</dbReference>
<dbReference type="CDD" id="cd12914">
    <property type="entry name" value="PDC1_DGC_like"/>
    <property type="match status" value="1"/>
</dbReference>
<dbReference type="EMBL" id="JXBL01000001">
    <property type="protein sequence ID" value="KIE43074.1"/>
    <property type="molecule type" value="Genomic_DNA"/>
</dbReference>
<dbReference type="Proteomes" id="UP000031433">
    <property type="component" value="Unassembled WGS sequence"/>
</dbReference>
<evidence type="ECO:0000256" key="6">
    <source>
        <dbReference type="ARBA" id="ARBA00022777"/>
    </source>
</evidence>
<dbReference type="GO" id="GO:0016020">
    <property type="term" value="C:membrane"/>
    <property type="evidence" value="ECO:0007669"/>
    <property type="project" value="UniProtKB-SubCell"/>
</dbReference>
<proteinExistence type="predicted"/>
<dbReference type="AlphaFoldDB" id="A0A0C1TQN1"/>
<dbReference type="GO" id="GO:0000155">
    <property type="term" value="F:phosphorelay sensor kinase activity"/>
    <property type="evidence" value="ECO:0007669"/>
    <property type="project" value="InterPro"/>
</dbReference>